<dbReference type="SUPFAM" id="SSF48371">
    <property type="entry name" value="ARM repeat"/>
    <property type="match status" value="1"/>
</dbReference>
<dbReference type="OMA" id="YPSNFVS"/>
<dbReference type="OrthoDB" id="21524at2759"/>
<dbReference type="Proteomes" id="UP000076078">
    <property type="component" value="Unassembled WGS sequence"/>
</dbReference>
<dbReference type="InterPro" id="IPR016024">
    <property type="entry name" value="ARM-type_fold"/>
</dbReference>
<protein>
    <recommendedName>
        <fullName evidence="3">Armadillo-like helical domain-containing protein</fullName>
    </recommendedName>
</protein>
<evidence type="ECO:0000313" key="2">
    <source>
        <dbReference type="Proteomes" id="UP000076078"/>
    </source>
</evidence>
<dbReference type="InParanoid" id="A0A152A9M6"/>
<comment type="caution">
    <text evidence="1">The sequence shown here is derived from an EMBL/GenBank/DDBJ whole genome shotgun (WGS) entry which is preliminary data.</text>
</comment>
<reference evidence="1 2" key="1">
    <citation type="submission" date="2015-12" db="EMBL/GenBank/DDBJ databases">
        <title>Dictyostelia acquired genes for synthesis and detection of signals that induce cell-type specialization by lateral gene transfer from prokaryotes.</title>
        <authorList>
            <person name="Gloeckner G."/>
            <person name="Schaap P."/>
        </authorList>
    </citation>
    <scope>NUCLEOTIDE SEQUENCE [LARGE SCALE GENOMIC DNA]</scope>
    <source>
        <strain evidence="1 2">TK</strain>
    </source>
</reference>
<organism evidence="1 2">
    <name type="scientific">Tieghemostelium lacteum</name>
    <name type="common">Slime mold</name>
    <name type="synonym">Dictyostelium lacteum</name>
    <dbReference type="NCBI Taxonomy" id="361077"/>
    <lineage>
        <taxon>Eukaryota</taxon>
        <taxon>Amoebozoa</taxon>
        <taxon>Evosea</taxon>
        <taxon>Eumycetozoa</taxon>
        <taxon>Dictyostelia</taxon>
        <taxon>Dictyosteliales</taxon>
        <taxon>Raperosteliaceae</taxon>
        <taxon>Tieghemostelium</taxon>
    </lineage>
</organism>
<sequence length="864" mass="100948">MKTLNIKLIVEFLVNANNYNVDIEDDDTLFQKIYDRLNDFFKDSENDHFISELNILELISTSINNHLEKITKEDDESRGLRVFSLNIKVLGIILSKREVYKSDIELSKSTIQKLLEIVDNENAIVKESALKSLSLIDSKLNIISQLFDYIILTNLIFESFQYPSTFIARSSVDLLSTIYNNSYMSHPQQNITTIQNIIIKYISNQQQDQQNDDIQLCLLDFIINQIHSKSQNETQLNFMIVMIQKVIGLLLCDSRNIRDRVLELISILLDEISNNQLMLQMIVNNSMADYFQSIVHKLLLIPELVSTGIELIGILDITSLFSAQNSLFKDFVNNQFNIKSHDALRSIKRTDDFYYSLFQTTKQIVEKCNSKSISVNLIVNRDYLEWLISQSVDTTLKISHKSIKLLIESLSIINLKHWDLDNNQLVSNLFIKLKSYSNSRLLVKELLNAIYHQILNSTTTNNYPDLYDQLNLLLMNFNGDIRELSLSFLIQIFNNNNNNNEIIEYLLNRSIVKIIISKLSDSDTYVRSSALELIKVISMKKSGWDHLVEQTELPFHSLDQLHINNLQNTKSLDINDNLLNNNKINLTNYTKFYLNEMEGDFNGQVHKIQHSKLSIVDSETMDEDLQSLGSNDSWEWEDSEFRDLLSRTTEEPLTFMNEDSNQQDTQMGYNELNTLLKDYPFPYCVLLFFKDQDSYPRISSIELLTHWLDLEYTNTFFQDLVMDQQVNRKYSMNAQIASLITDSNWEVKLKFLDFIIKILQRKGIDYIVSLDIISLLQNSIKNQLEDKIIRKKSLELLGNIQHVITTIDNYQYKEYKLQLEQFDWDVYREECSDHNQFTQEEQEDISILLLSSDNRDTINKIDCY</sequence>
<accession>A0A152A9M6</accession>
<dbReference type="EMBL" id="LODT01000001">
    <property type="protein sequence ID" value="KYR02926.1"/>
    <property type="molecule type" value="Genomic_DNA"/>
</dbReference>
<keyword evidence="2" id="KW-1185">Reference proteome</keyword>
<evidence type="ECO:0008006" key="3">
    <source>
        <dbReference type="Google" id="ProtNLM"/>
    </source>
</evidence>
<evidence type="ECO:0000313" key="1">
    <source>
        <dbReference type="EMBL" id="KYR02926.1"/>
    </source>
</evidence>
<gene>
    <name evidence="1" type="ORF">DLAC_00406</name>
</gene>
<name>A0A152A9M6_TIELA</name>
<proteinExistence type="predicted"/>
<dbReference type="Gene3D" id="1.25.10.10">
    <property type="entry name" value="Leucine-rich Repeat Variant"/>
    <property type="match status" value="1"/>
</dbReference>
<dbReference type="AlphaFoldDB" id="A0A152A9M6"/>
<dbReference type="InterPro" id="IPR011989">
    <property type="entry name" value="ARM-like"/>
</dbReference>